<evidence type="ECO:0000256" key="1">
    <source>
        <dbReference type="ARBA" id="ARBA00005187"/>
    </source>
</evidence>
<proteinExistence type="inferred from homology"/>
<comment type="catalytic activity">
    <reaction evidence="7">
        <text>L-aspartate + L-glutamine + ATP + H2O = L-asparagine + L-glutamate + AMP + diphosphate + H(+)</text>
        <dbReference type="Rhea" id="RHEA:12228"/>
        <dbReference type="ChEBI" id="CHEBI:15377"/>
        <dbReference type="ChEBI" id="CHEBI:15378"/>
        <dbReference type="ChEBI" id="CHEBI:29985"/>
        <dbReference type="ChEBI" id="CHEBI:29991"/>
        <dbReference type="ChEBI" id="CHEBI:30616"/>
        <dbReference type="ChEBI" id="CHEBI:33019"/>
        <dbReference type="ChEBI" id="CHEBI:58048"/>
        <dbReference type="ChEBI" id="CHEBI:58359"/>
        <dbReference type="ChEBI" id="CHEBI:456215"/>
        <dbReference type="EC" id="6.3.5.4"/>
    </reaction>
</comment>
<evidence type="ECO:0000259" key="8">
    <source>
        <dbReference type="PROSITE" id="PS51278"/>
    </source>
</evidence>
<protein>
    <recommendedName>
        <fullName evidence="3">asparagine synthase (glutamine-hydrolyzing)</fullName>
        <ecNumber evidence="3">6.3.5.4</ecNumber>
    </recommendedName>
</protein>
<dbReference type="SUPFAM" id="SSF52402">
    <property type="entry name" value="Adenine nucleotide alpha hydrolases-like"/>
    <property type="match status" value="1"/>
</dbReference>
<dbReference type="InterPro" id="IPR014729">
    <property type="entry name" value="Rossmann-like_a/b/a_fold"/>
</dbReference>
<dbReference type="SUPFAM" id="SSF56235">
    <property type="entry name" value="N-terminal nucleophile aminohydrolases (Ntn hydrolases)"/>
    <property type="match status" value="1"/>
</dbReference>
<evidence type="ECO:0000256" key="5">
    <source>
        <dbReference type="ARBA" id="ARBA00022840"/>
    </source>
</evidence>
<dbReference type="InterPro" id="IPR033738">
    <property type="entry name" value="AsnB_N"/>
</dbReference>
<dbReference type="InterPro" id="IPR051786">
    <property type="entry name" value="ASN_synthetase/amidase"/>
</dbReference>
<name>A0ABT6IR70_9GAMM</name>
<reference evidence="9 10" key="1">
    <citation type="submission" date="2017-11" db="EMBL/GenBank/DDBJ databases">
        <title>Whole genome sequencing of Psychrobacter pocilloporae S6-60T(=JCM 31058T=LMG 29157T).</title>
        <authorList>
            <person name="Das S.K."/>
        </authorList>
    </citation>
    <scope>NUCLEOTIDE SEQUENCE [LARGE SCALE GENOMIC DNA]</scope>
    <source>
        <strain evidence="9 10">S6-60</strain>
    </source>
</reference>
<feature type="domain" description="Glutamine amidotransferase type-2" evidence="8">
    <location>
        <begin position="2"/>
        <end position="221"/>
    </location>
</feature>
<dbReference type="PIRSF" id="PIRSF001589">
    <property type="entry name" value="Asn_synthetase_glu-h"/>
    <property type="match status" value="1"/>
</dbReference>
<dbReference type="InterPro" id="IPR017932">
    <property type="entry name" value="GATase_2_dom"/>
</dbReference>
<dbReference type="PROSITE" id="PS51278">
    <property type="entry name" value="GATASE_TYPE_2"/>
    <property type="match status" value="1"/>
</dbReference>
<accession>A0ABT6IR70</accession>
<dbReference type="CDD" id="cd01991">
    <property type="entry name" value="Asn_synthase_B_C"/>
    <property type="match status" value="1"/>
</dbReference>
<dbReference type="NCBIfam" id="TIGR01536">
    <property type="entry name" value="asn_synth_AEB"/>
    <property type="match status" value="1"/>
</dbReference>
<dbReference type="InterPro" id="IPR001962">
    <property type="entry name" value="Asn_synthase"/>
</dbReference>
<dbReference type="PANTHER" id="PTHR43284:SF1">
    <property type="entry name" value="ASPARAGINE SYNTHETASE"/>
    <property type="match status" value="1"/>
</dbReference>
<comment type="pathway">
    <text evidence="1">Amino-acid biosynthesis; L-asparagine biosynthesis; L-asparagine from L-aspartate (L-Gln route): step 1/1.</text>
</comment>
<evidence type="ECO:0000256" key="6">
    <source>
        <dbReference type="ARBA" id="ARBA00022962"/>
    </source>
</evidence>
<evidence type="ECO:0000256" key="4">
    <source>
        <dbReference type="ARBA" id="ARBA00022741"/>
    </source>
</evidence>
<sequence>MCGIIGFLRSSIYLNESDVTRTLRIMTKSISHRGPNSVGFWYDIYDEIALGHRRLAILDLTDSGHQPMLSDDDRYVMAFNGEIYNHLEIRQEIENSIPTIIWKGHSDTETLLKAIQVFGWEETLQKLVGMFAIALWDQQQKELTLARDRMGEKPLYWGWSGQTLLFGSELKALKAHPAFNAAIDRDALALLLRYNYIPAPYSIYGGIEKLLPGHFVKIKIDQAREEVSPISYWSLKETVEKGVSAPFTGSDAEAIDLLEHTIKQSLVGQMAADVPLGAFLSGGVDSSTVVALMQAESKQPIKTFAIGFDEPGYNEAEYAKAVAEHLGTEHTEFYVTAKDALEVVPLLSSIFCEPFADSSQIPTYLVSKMAKQHVTVALSGDAGDELFGGYNTYQLLPKIWKIVSPLPTPVRKLAAKLLSGLPMPEKLLKLVEVLPVDNRAEFYNLVISHWKNSEQLVIGAKKVPTALTDKSQWSNVDSFEEWMMSMDAQQYMVDDILVKVDRAAMANSLEVRVPMLDHRVVELAWQLPIDMKIRDKSGKWVLREVLYKYVPKELIERPKKGFSIPLAQWLRGPLREWAEPLLAEKRLTEEGYFYPDKIRKAWKEHLEGHKDNSSKLWSVLMFQSWLDNNIKVGL</sequence>
<dbReference type="Proteomes" id="UP001243298">
    <property type="component" value="Unassembled WGS sequence"/>
</dbReference>
<keyword evidence="4" id="KW-0547">Nucleotide-binding</keyword>
<dbReference type="Pfam" id="PF13522">
    <property type="entry name" value="GATase_6"/>
    <property type="match status" value="1"/>
</dbReference>
<evidence type="ECO:0000313" key="9">
    <source>
        <dbReference type="EMBL" id="MDH4904311.1"/>
    </source>
</evidence>
<dbReference type="InterPro" id="IPR029055">
    <property type="entry name" value="Ntn_hydrolases_N"/>
</dbReference>
<gene>
    <name evidence="9" type="primary">asnB</name>
    <name evidence="9" type="ORF">CUR83_04385</name>
</gene>
<dbReference type="Gene3D" id="3.60.20.10">
    <property type="entry name" value="Glutamine Phosphoribosylpyrophosphate, subunit 1, domain 1"/>
    <property type="match status" value="1"/>
</dbReference>
<dbReference type="EC" id="6.3.5.4" evidence="3"/>
<keyword evidence="10" id="KW-1185">Reference proteome</keyword>
<evidence type="ECO:0000256" key="7">
    <source>
        <dbReference type="ARBA" id="ARBA00048741"/>
    </source>
</evidence>
<dbReference type="InterPro" id="IPR006426">
    <property type="entry name" value="Asn_synth_AEB"/>
</dbReference>
<keyword evidence="6" id="KW-0315">Glutamine amidotransferase</keyword>
<dbReference type="Pfam" id="PF00733">
    <property type="entry name" value="Asn_synthase"/>
    <property type="match status" value="1"/>
</dbReference>
<comment type="caution">
    <text evidence="9">The sequence shown here is derived from an EMBL/GenBank/DDBJ whole genome shotgun (WGS) entry which is preliminary data.</text>
</comment>
<dbReference type="PANTHER" id="PTHR43284">
    <property type="entry name" value="ASPARAGINE SYNTHETASE (GLUTAMINE-HYDROLYZING)"/>
    <property type="match status" value="1"/>
</dbReference>
<dbReference type="EMBL" id="PGFT01000001">
    <property type="protein sequence ID" value="MDH4904311.1"/>
    <property type="molecule type" value="Genomic_DNA"/>
</dbReference>
<evidence type="ECO:0000313" key="10">
    <source>
        <dbReference type="Proteomes" id="UP001243298"/>
    </source>
</evidence>
<dbReference type="CDD" id="cd00712">
    <property type="entry name" value="AsnB"/>
    <property type="match status" value="1"/>
</dbReference>
<dbReference type="RefSeq" id="WP_284719159.1">
    <property type="nucleotide sequence ID" value="NZ_PGFT01000001.1"/>
</dbReference>
<comment type="similarity">
    <text evidence="2">Belongs to the asparagine synthetase family.</text>
</comment>
<organism evidence="9 10">
    <name type="scientific">Psychrobacter pocilloporae</name>
    <dbReference type="NCBI Taxonomy" id="1775882"/>
    <lineage>
        <taxon>Bacteria</taxon>
        <taxon>Pseudomonadati</taxon>
        <taxon>Pseudomonadota</taxon>
        <taxon>Gammaproteobacteria</taxon>
        <taxon>Moraxellales</taxon>
        <taxon>Moraxellaceae</taxon>
        <taxon>Psychrobacter</taxon>
    </lineage>
</organism>
<keyword evidence="5" id="KW-0067">ATP-binding</keyword>
<evidence type="ECO:0000256" key="2">
    <source>
        <dbReference type="ARBA" id="ARBA00005752"/>
    </source>
</evidence>
<dbReference type="Gene3D" id="3.40.50.620">
    <property type="entry name" value="HUPs"/>
    <property type="match status" value="1"/>
</dbReference>
<evidence type="ECO:0000256" key="3">
    <source>
        <dbReference type="ARBA" id="ARBA00012737"/>
    </source>
</evidence>